<dbReference type="EMBL" id="LGUG01000004">
    <property type="protein sequence ID" value="KON96252.1"/>
    <property type="molecule type" value="Genomic_DNA"/>
</dbReference>
<organism evidence="1 3">
    <name type="scientific">Aneurinibacillus migulanus</name>
    <name type="common">Bacillus migulanus</name>
    <dbReference type="NCBI Taxonomy" id="47500"/>
    <lineage>
        <taxon>Bacteria</taxon>
        <taxon>Bacillati</taxon>
        <taxon>Bacillota</taxon>
        <taxon>Bacilli</taxon>
        <taxon>Bacillales</taxon>
        <taxon>Paenibacillaceae</taxon>
        <taxon>Aneurinibacillus group</taxon>
        <taxon>Aneurinibacillus</taxon>
    </lineage>
</organism>
<reference evidence="1 3" key="1">
    <citation type="submission" date="2015-07" db="EMBL/GenBank/DDBJ databases">
        <title>Fjat-14205 dsm 2895.</title>
        <authorList>
            <person name="Liu B."/>
            <person name="Wang J."/>
            <person name="Zhu Y."/>
            <person name="Liu G."/>
            <person name="Chen Q."/>
            <person name="Chen Z."/>
            <person name="Lan J."/>
            <person name="Che J."/>
            <person name="Ge C."/>
            <person name="Shi H."/>
            <person name="Pan Z."/>
            <person name="Liu X."/>
        </authorList>
    </citation>
    <scope>NUCLEOTIDE SEQUENCE [LARGE SCALE GENOMIC DNA]</scope>
    <source>
        <strain evidence="1 3">DSM 2895</strain>
    </source>
</reference>
<name>A0A0D1XSV5_ANEMI</name>
<dbReference type="Pfam" id="PF26344">
    <property type="entry name" value="YuzC"/>
    <property type="match status" value="1"/>
</dbReference>
<dbReference type="EMBL" id="FNED01000007">
    <property type="protein sequence ID" value="SDI77270.1"/>
    <property type="molecule type" value="Genomic_DNA"/>
</dbReference>
<dbReference type="AlphaFoldDB" id="A0A0D1XSV5"/>
<dbReference type="GeneID" id="42306082"/>
<dbReference type="RefSeq" id="WP_043068977.1">
    <property type="nucleotide sequence ID" value="NZ_BJOA01000057.1"/>
</dbReference>
<evidence type="ECO:0000313" key="1">
    <source>
        <dbReference type="EMBL" id="KON96252.1"/>
    </source>
</evidence>
<keyword evidence="3" id="KW-1185">Reference proteome</keyword>
<dbReference type="PATRIC" id="fig|47500.12.peg.6866"/>
<evidence type="ECO:0008006" key="5">
    <source>
        <dbReference type="Google" id="ProtNLM"/>
    </source>
</evidence>
<reference evidence="2 4" key="2">
    <citation type="submission" date="2016-10" db="EMBL/GenBank/DDBJ databases">
        <authorList>
            <person name="de Groot N.N."/>
        </authorList>
    </citation>
    <scope>NUCLEOTIDE SEQUENCE [LARGE SCALE GENOMIC DNA]</scope>
    <source>
        <strain evidence="2 4">DSM 2895</strain>
    </source>
</reference>
<gene>
    <name evidence="1" type="ORF">AF333_12960</name>
    <name evidence="2" type="ORF">SAMN04487909_107168</name>
</gene>
<sequence length="110" mass="12383">MYGFYPNGYSRFPITTEPGDVKLFQHSAMQFLRPAQELQHLLQTIASQPGFARQVKEAASLNQTDTVKRLIRSMGVTTLGDVKFTPDGLLVVFQSNDKQACFAIRLSLCW</sequence>
<protein>
    <recommendedName>
        <fullName evidence="5">Inner spore coat protein</fullName>
    </recommendedName>
</protein>
<dbReference type="InterPro" id="IPR058870">
    <property type="entry name" value="YuzC"/>
</dbReference>
<evidence type="ECO:0000313" key="2">
    <source>
        <dbReference type="EMBL" id="SDI77270.1"/>
    </source>
</evidence>
<dbReference type="Proteomes" id="UP000182836">
    <property type="component" value="Unassembled WGS sequence"/>
</dbReference>
<dbReference type="Proteomes" id="UP000037269">
    <property type="component" value="Unassembled WGS sequence"/>
</dbReference>
<accession>A0A0D1XSV5</accession>
<evidence type="ECO:0000313" key="4">
    <source>
        <dbReference type="Proteomes" id="UP000182836"/>
    </source>
</evidence>
<evidence type="ECO:0000313" key="3">
    <source>
        <dbReference type="Proteomes" id="UP000037269"/>
    </source>
</evidence>
<proteinExistence type="predicted"/>
<dbReference type="OrthoDB" id="2615349at2"/>